<keyword evidence="2" id="KW-1185">Reference proteome</keyword>
<organism evidence="1 2">
    <name type="scientific">Acidithiobacillus ferruginosus</name>
    <dbReference type="NCBI Taxonomy" id="3063951"/>
    <lineage>
        <taxon>Bacteria</taxon>
        <taxon>Pseudomonadati</taxon>
        <taxon>Pseudomonadota</taxon>
        <taxon>Acidithiobacillia</taxon>
        <taxon>Acidithiobacillales</taxon>
        <taxon>Acidithiobacillaceae</taxon>
        <taxon>Acidithiobacillus</taxon>
    </lineage>
</organism>
<protein>
    <submittedName>
        <fullName evidence="1">Penicillin-binding protein activator</fullName>
    </submittedName>
</protein>
<dbReference type="EMBL" id="CP130946">
    <property type="protein sequence ID" value="XRP73210.1"/>
    <property type="molecule type" value="Genomic_DNA"/>
</dbReference>
<proteinExistence type="predicted"/>
<name>A0ACD5II82_9PROT</name>
<gene>
    <name evidence="1" type="ORF">HF292_000795</name>
</gene>
<sequence length="639" mass="68275">MVIHKRIPGQDRASVIEHLRLSPYTLLMTTPAALKASFRLLMTLALATGLSACASMPHKTPPSSNPPPVETTTAVSQAPMAQRADQLMITGHYQEAAKDYIHAAADVRGQAQLDYLMKAAQASLKGQKPQVAILLANEVLRLQHDNASLRGAALWVRAQGLMDQGQTPSAKGNLEEILTITSTPQEVRARAMGTLATLYTQEGHELTALNFLIERDSLLGGDAIAENHRRIHVLLDQQSVAKLQNWQGRSGNPLVQEWIAIALITRQNPDPQQRQTAIRAWLAAHPGHPPINFSDDDATVAGASALNRAPGGICALLPSGGSYGPLSQAIAAGMETAAQLRSGPAVRILRSTGNPSYTAVLFERGIREGCKIFVGPWLPQDINAVAAVRKPSDPPVIALGTASDVQQPGLYTLSLSRDVAARQIATQSYAAGYRHAYVLYPQDSSGAAIQADFITAWKHLGGDVSGVTTYLPGRSLTSKAQQLLSASPGRHSFVFLVTDAKNANSAVTSIRLINRTVPVFSPALLHGAVLPSDAQGLSGIESVDMPWIINPGQSWPQASLLLRTNLPNASDAQWRMAAFGLDAYRMAERVLDQDMSGSLNGATGVLRFAADGRIVRDMEWMEVENGRVVPLSGVPGPGA</sequence>
<evidence type="ECO:0000313" key="2">
    <source>
        <dbReference type="Proteomes" id="UP001196097"/>
    </source>
</evidence>
<accession>A0ACD5II82</accession>
<dbReference type="Proteomes" id="UP001196097">
    <property type="component" value="Chromosome"/>
</dbReference>
<evidence type="ECO:0000313" key="1">
    <source>
        <dbReference type="EMBL" id="XRP73210.1"/>
    </source>
</evidence>
<reference evidence="1 2" key="1">
    <citation type="journal article" date="2021" name="ISME J.">
        <title>Genomic evolution of the class Acidithiobacillia: deep-branching Proteobacteria living in extreme acidic conditions.</title>
        <authorList>
            <person name="Moya-Beltran A."/>
            <person name="Beard S."/>
            <person name="Rojas-Villalobos C."/>
            <person name="Issotta F."/>
            <person name="Gallardo Y."/>
            <person name="Ulloa R."/>
            <person name="Giaveno A."/>
            <person name="Degli Esposti M."/>
            <person name="Johnson D.B."/>
            <person name="Quatrini R."/>
        </authorList>
    </citation>
    <scope>NUCLEOTIDE SEQUENCE [LARGE SCALE GENOMIC DNA]</scope>
    <source>
        <strain evidence="1 2">CF3</strain>
    </source>
</reference>